<evidence type="ECO:0000313" key="19">
    <source>
        <dbReference type="Proteomes" id="UP000476176"/>
    </source>
</evidence>
<gene>
    <name evidence="10" type="ORF">PF001_g7827</name>
    <name evidence="9" type="ORF">PF002_g9711</name>
    <name evidence="8" type="ORF">PF004_g11349</name>
    <name evidence="7" type="ORF">PF005_g7752</name>
    <name evidence="6" type="ORF">PF006_g9840</name>
    <name evidence="4" type="ORF">PF007_g10674</name>
    <name evidence="11" type="ORF">PF008_g10507</name>
    <name evidence="2" type="ORF">PF009_g11046</name>
    <name evidence="5" type="ORF">PF010_g9039</name>
    <name evidence="3" type="ORF">PF011_g9298</name>
</gene>
<evidence type="ECO:0000313" key="13">
    <source>
        <dbReference type="Proteomes" id="UP000433483"/>
    </source>
</evidence>
<organism evidence="3 18">
    <name type="scientific">Phytophthora fragariae</name>
    <dbReference type="NCBI Taxonomy" id="53985"/>
    <lineage>
        <taxon>Eukaryota</taxon>
        <taxon>Sar</taxon>
        <taxon>Stramenopiles</taxon>
        <taxon>Oomycota</taxon>
        <taxon>Peronosporomycetes</taxon>
        <taxon>Peronosporales</taxon>
        <taxon>Peronosporaceae</taxon>
        <taxon>Phytophthora</taxon>
    </lineage>
</organism>
<evidence type="ECO:0000313" key="20">
    <source>
        <dbReference type="Proteomes" id="UP000486351"/>
    </source>
</evidence>
<evidence type="ECO:0000313" key="17">
    <source>
        <dbReference type="Proteomes" id="UP000441208"/>
    </source>
</evidence>
<proteinExistence type="predicted"/>
<dbReference type="EMBL" id="QXGE01000341">
    <property type="protein sequence ID" value="KAE9315386.1"/>
    <property type="molecule type" value="Genomic_DNA"/>
</dbReference>
<evidence type="ECO:0008006" key="22">
    <source>
        <dbReference type="Google" id="ProtNLM"/>
    </source>
</evidence>
<dbReference type="EMBL" id="QXGD01000406">
    <property type="protein sequence ID" value="KAE9240562.1"/>
    <property type="molecule type" value="Genomic_DNA"/>
</dbReference>
<keyword evidence="1" id="KW-0732">Signal</keyword>
<dbReference type="EMBL" id="QXGA01000480">
    <property type="protein sequence ID" value="KAE9145310.1"/>
    <property type="molecule type" value="Genomic_DNA"/>
</dbReference>
<dbReference type="Proteomes" id="UP000437068">
    <property type="component" value="Unassembled WGS sequence"/>
</dbReference>
<evidence type="ECO:0000313" key="7">
    <source>
        <dbReference type="EMBL" id="KAE9219758.1"/>
    </source>
</evidence>
<reference evidence="18 19" key="1">
    <citation type="submission" date="2018-09" db="EMBL/GenBank/DDBJ databases">
        <title>Genomic investigation of the strawberry pathogen Phytophthora fragariae indicates pathogenicity is determined by transcriptional variation in three key races.</title>
        <authorList>
            <person name="Adams T.M."/>
            <person name="Armitage A.D."/>
            <person name="Sobczyk M.K."/>
            <person name="Bates H.J."/>
            <person name="Dunwell J.M."/>
            <person name="Nellist C.F."/>
            <person name="Harrison R.J."/>
        </authorList>
    </citation>
    <scope>NUCLEOTIDE SEQUENCE [LARGE SCALE GENOMIC DNA]</scope>
    <source>
        <strain evidence="10 14">A4</strain>
        <strain evidence="9 15">BC-1</strain>
        <strain evidence="8 19">BC-23</strain>
        <strain evidence="7 13">NOV-27</strain>
        <strain evidence="6 16">NOV-5</strain>
        <strain evidence="4 17">NOV-71</strain>
        <strain evidence="11 20">NOV-77</strain>
        <strain evidence="2 12">NOV-9</strain>
        <strain evidence="5 21">ONT-3</strain>
        <strain evidence="3 18">SCRP245</strain>
    </source>
</reference>
<sequence>MVSASCGSTFWSILVAALLYVSCQSPGLPARLQSKLRCKQRLVWWKPQSVGSLAEANSDST</sequence>
<evidence type="ECO:0000313" key="8">
    <source>
        <dbReference type="EMBL" id="KAE9227489.1"/>
    </source>
</evidence>
<dbReference type="OrthoDB" id="10271433at2759"/>
<evidence type="ECO:0000313" key="4">
    <source>
        <dbReference type="EMBL" id="KAE9113630.1"/>
    </source>
</evidence>
<keyword evidence="13" id="KW-1185">Reference proteome</keyword>
<evidence type="ECO:0000313" key="5">
    <source>
        <dbReference type="EMBL" id="KAE9116246.1"/>
    </source>
</evidence>
<dbReference type="Proteomes" id="UP000486351">
    <property type="component" value="Unassembled WGS sequence"/>
</dbReference>
<evidence type="ECO:0000313" key="3">
    <source>
        <dbReference type="EMBL" id="KAE9011620.1"/>
    </source>
</evidence>
<protein>
    <recommendedName>
        <fullName evidence="22">RxLR effector protein</fullName>
    </recommendedName>
</protein>
<feature type="signal peptide" evidence="1">
    <location>
        <begin position="1"/>
        <end position="23"/>
    </location>
</feature>
<evidence type="ECO:0000313" key="14">
    <source>
        <dbReference type="Proteomes" id="UP000437068"/>
    </source>
</evidence>
<evidence type="ECO:0000313" key="18">
    <source>
        <dbReference type="Proteomes" id="UP000460718"/>
    </source>
</evidence>
<dbReference type="Proteomes" id="UP000433483">
    <property type="component" value="Unassembled WGS sequence"/>
</dbReference>
<dbReference type="EMBL" id="QXGF01000512">
    <property type="protein sequence ID" value="KAE8939113.1"/>
    <property type="molecule type" value="Genomic_DNA"/>
</dbReference>
<accession>A0A6A3KXP8</accession>
<dbReference type="Proteomes" id="UP000429523">
    <property type="component" value="Unassembled WGS sequence"/>
</dbReference>
<dbReference type="EMBL" id="QXFX01000424">
    <property type="protein sequence ID" value="KAE9116246.1"/>
    <property type="molecule type" value="Genomic_DNA"/>
</dbReference>
<evidence type="ECO:0000313" key="11">
    <source>
        <dbReference type="EMBL" id="KAE9341724.1"/>
    </source>
</evidence>
<dbReference type="AlphaFoldDB" id="A0A6A3KXP8"/>
<evidence type="ECO:0000313" key="9">
    <source>
        <dbReference type="EMBL" id="KAE9240562.1"/>
    </source>
</evidence>
<dbReference type="EMBL" id="QXFZ01000511">
    <property type="protein sequence ID" value="KAE9113630.1"/>
    <property type="molecule type" value="Genomic_DNA"/>
</dbReference>
<dbReference type="EMBL" id="QXGB01000315">
    <property type="protein sequence ID" value="KAE9219758.1"/>
    <property type="molecule type" value="Genomic_DNA"/>
</dbReference>
<dbReference type="Proteomes" id="UP000460718">
    <property type="component" value="Unassembled WGS sequence"/>
</dbReference>
<evidence type="ECO:0000313" key="15">
    <source>
        <dbReference type="Proteomes" id="UP000440367"/>
    </source>
</evidence>
<dbReference type="Proteomes" id="UP000440367">
    <property type="component" value="Unassembled WGS sequence"/>
</dbReference>
<dbReference type="EMBL" id="QXFY01000531">
    <property type="protein sequence ID" value="KAE9341724.1"/>
    <property type="molecule type" value="Genomic_DNA"/>
</dbReference>
<name>A0A6A3KXP8_9STRA</name>
<evidence type="ECO:0000313" key="21">
    <source>
        <dbReference type="Proteomes" id="UP000488956"/>
    </source>
</evidence>
<dbReference type="Proteomes" id="UP000488956">
    <property type="component" value="Unassembled WGS sequence"/>
</dbReference>
<feature type="chain" id="PRO_5036379985" description="RxLR effector protein" evidence="1">
    <location>
        <begin position="24"/>
        <end position="61"/>
    </location>
</feature>
<evidence type="ECO:0000313" key="6">
    <source>
        <dbReference type="EMBL" id="KAE9145310.1"/>
    </source>
</evidence>
<evidence type="ECO:0000313" key="16">
    <source>
        <dbReference type="Proteomes" id="UP000440732"/>
    </source>
</evidence>
<evidence type="ECO:0000313" key="12">
    <source>
        <dbReference type="Proteomes" id="UP000429523"/>
    </source>
</evidence>
<evidence type="ECO:0000313" key="10">
    <source>
        <dbReference type="EMBL" id="KAE9315386.1"/>
    </source>
</evidence>
<dbReference type="Proteomes" id="UP000440732">
    <property type="component" value="Unassembled WGS sequence"/>
</dbReference>
<dbReference type="EMBL" id="QXFW01000458">
    <property type="protein sequence ID" value="KAE9011620.1"/>
    <property type="molecule type" value="Genomic_DNA"/>
</dbReference>
<evidence type="ECO:0000256" key="1">
    <source>
        <dbReference type="SAM" id="SignalP"/>
    </source>
</evidence>
<dbReference type="EMBL" id="QXGC01000617">
    <property type="protein sequence ID" value="KAE9227489.1"/>
    <property type="molecule type" value="Genomic_DNA"/>
</dbReference>
<comment type="caution">
    <text evidence="3">The sequence shown here is derived from an EMBL/GenBank/DDBJ whole genome shotgun (WGS) entry which is preliminary data.</text>
</comment>
<evidence type="ECO:0000313" key="2">
    <source>
        <dbReference type="EMBL" id="KAE8939113.1"/>
    </source>
</evidence>
<dbReference type="Proteomes" id="UP000476176">
    <property type="component" value="Unassembled WGS sequence"/>
</dbReference>
<dbReference type="Proteomes" id="UP000441208">
    <property type="component" value="Unassembled WGS sequence"/>
</dbReference>